<name>A0AAX3M631_9BACL</name>
<dbReference type="PANTHER" id="PTHR34858">
    <property type="entry name" value="CYSO-CYSTEINE PEPTIDASE"/>
    <property type="match status" value="1"/>
</dbReference>
<dbReference type="Gene3D" id="3.40.140.10">
    <property type="entry name" value="Cytidine Deaminase, domain 2"/>
    <property type="match status" value="1"/>
</dbReference>
<evidence type="ECO:0000256" key="5">
    <source>
        <dbReference type="ARBA" id="ARBA00023049"/>
    </source>
</evidence>
<dbReference type="PANTHER" id="PTHR34858:SF1">
    <property type="entry name" value="CYSO-CYSTEINE PEPTIDASE"/>
    <property type="match status" value="1"/>
</dbReference>
<evidence type="ECO:0000259" key="6">
    <source>
        <dbReference type="Pfam" id="PF14464"/>
    </source>
</evidence>
<dbReference type="KEGG" id="pka:PQ456_07840"/>
<dbReference type="CDD" id="cd08070">
    <property type="entry name" value="MPN_like"/>
    <property type="match status" value="1"/>
</dbReference>
<evidence type="ECO:0000256" key="1">
    <source>
        <dbReference type="ARBA" id="ARBA00022670"/>
    </source>
</evidence>
<keyword evidence="8" id="KW-1185">Reference proteome</keyword>
<dbReference type="EMBL" id="CP117416">
    <property type="protein sequence ID" value="WCT57405.1"/>
    <property type="molecule type" value="Genomic_DNA"/>
</dbReference>
<accession>A0AAX3M631</accession>
<evidence type="ECO:0000313" key="7">
    <source>
        <dbReference type="EMBL" id="WCT57405.1"/>
    </source>
</evidence>
<dbReference type="InterPro" id="IPR028090">
    <property type="entry name" value="JAB_dom_prok"/>
</dbReference>
<reference evidence="7 8" key="1">
    <citation type="submission" date="2023-02" db="EMBL/GenBank/DDBJ databases">
        <title>Genome sequence of Paenibacillus kyungheensis KACC 18744.</title>
        <authorList>
            <person name="Kim S."/>
            <person name="Heo J."/>
            <person name="Kwon S.-W."/>
        </authorList>
    </citation>
    <scope>NUCLEOTIDE SEQUENCE [LARGE SCALE GENOMIC DNA]</scope>
    <source>
        <strain evidence="7 8">KACC 18744</strain>
    </source>
</reference>
<keyword evidence="4" id="KW-0862">Zinc</keyword>
<dbReference type="GO" id="GO:0008235">
    <property type="term" value="F:metalloexopeptidase activity"/>
    <property type="evidence" value="ECO:0007669"/>
    <property type="project" value="TreeGrafter"/>
</dbReference>
<evidence type="ECO:0000313" key="8">
    <source>
        <dbReference type="Proteomes" id="UP001220509"/>
    </source>
</evidence>
<feature type="domain" description="JAB" evidence="6">
    <location>
        <begin position="23"/>
        <end position="121"/>
    </location>
</feature>
<keyword evidence="5" id="KW-0482">Metalloprotease</keyword>
<dbReference type="RefSeq" id="WP_273615614.1">
    <property type="nucleotide sequence ID" value="NZ_CP117416.1"/>
</dbReference>
<evidence type="ECO:0000256" key="4">
    <source>
        <dbReference type="ARBA" id="ARBA00022833"/>
    </source>
</evidence>
<keyword evidence="3" id="KW-0378">Hydrolase</keyword>
<dbReference type="AlphaFoldDB" id="A0AAX3M631"/>
<dbReference type="SUPFAM" id="SSF102712">
    <property type="entry name" value="JAB1/MPN domain"/>
    <property type="match status" value="1"/>
</dbReference>
<keyword evidence="2" id="KW-0479">Metal-binding</keyword>
<evidence type="ECO:0000256" key="3">
    <source>
        <dbReference type="ARBA" id="ARBA00022801"/>
    </source>
</evidence>
<keyword evidence="1" id="KW-0645">Protease</keyword>
<dbReference type="InterPro" id="IPR051929">
    <property type="entry name" value="VirAsm_ModProt"/>
</dbReference>
<dbReference type="Pfam" id="PF14464">
    <property type="entry name" value="Prok-JAB"/>
    <property type="match status" value="1"/>
</dbReference>
<dbReference type="Proteomes" id="UP001220509">
    <property type="component" value="Chromosome"/>
</dbReference>
<gene>
    <name evidence="7" type="ORF">PQ456_07840</name>
</gene>
<dbReference type="GO" id="GO:0008270">
    <property type="term" value="F:zinc ion binding"/>
    <property type="evidence" value="ECO:0007669"/>
    <property type="project" value="TreeGrafter"/>
</dbReference>
<proteinExistence type="predicted"/>
<protein>
    <submittedName>
        <fullName evidence="7">M67 family metallopeptidase</fullName>
    </submittedName>
</protein>
<organism evidence="7 8">
    <name type="scientific">Paenibacillus kyungheensis</name>
    <dbReference type="NCBI Taxonomy" id="1452732"/>
    <lineage>
        <taxon>Bacteria</taxon>
        <taxon>Bacillati</taxon>
        <taxon>Bacillota</taxon>
        <taxon>Bacilli</taxon>
        <taxon>Bacillales</taxon>
        <taxon>Paenibacillaceae</taxon>
        <taxon>Paenibacillus</taxon>
    </lineage>
</organism>
<evidence type="ECO:0000256" key="2">
    <source>
        <dbReference type="ARBA" id="ARBA00022723"/>
    </source>
</evidence>
<sequence>MADLLCTDRDTNIFIRPTALKLLTDHMSSSLSSEVCGVLLGRKAAGGMRIESYRKLRNVAPNPLHHFLFDPIEWVQCCYQETNMIGIFHSHPSSAPTPSSTDLIQLQQFGALTPIYLIGSSTNLSDQPQWLDNTWLAISDQDHVHQDYQHTYDTQSFAVAGYQVITNNLADGTTLDAPLYTLQSSILKLV</sequence>
<dbReference type="GO" id="GO:0006508">
    <property type="term" value="P:proteolysis"/>
    <property type="evidence" value="ECO:0007669"/>
    <property type="project" value="UniProtKB-KW"/>
</dbReference>